<name>A0A515DDN9_9BURK</name>
<evidence type="ECO:0000313" key="2">
    <source>
        <dbReference type="EMBL" id="QDL38542.1"/>
    </source>
</evidence>
<evidence type="ECO:0000256" key="1">
    <source>
        <dbReference type="SAM" id="MobiDB-lite"/>
    </source>
</evidence>
<accession>A0A515DDN9</accession>
<dbReference type="KEGG" id="rhf:EUB48_15530"/>
<dbReference type="OrthoDB" id="8812324at2"/>
<dbReference type="AlphaFoldDB" id="A0A515DDN9"/>
<organism evidence="2 3">
    <name type="scientific">Rhodoferax sediminis</name>
    <dbReference type="NCBI Taxonomy" id="2509614"/>
    <lineage>
        <taxon>Bacteria</taxon>
        <taxon>Pseudomonadati</taxon>
        <taxon>Pseudomonadota</taxon>
        <taxon>Betaproteobacteria</taxon>
        <taxon>Burkholderiales</taxon>
        <taxon>Comamonadaceae</taxon>
        <taxon>Rhodoferax</taxon>
    </lineage>
</organism>
<proteinExistence type="predicted"/>
<protein>
    <submittedName>
        <fullName evidence="2">Uncharacterized protein</fullName>
    </submittedName>
</protein>
<gene>
    <name evidence="2" type="ORF">EUB48_15530</name>
</gene>
<dbReference type="Proteomes" id="UP000316798">
    <property type="component" value="Chromosome"/>
</dbReference>
<dbReference type="RefSeq" id="WP_142819983.1">
    <property type="nucleotide sequence ID" value="NZ_CP035503.1"/>
</dbReference>
<reference evidence="2 3" key="1">
    <citation type="submission" date="2019-01" db="EMBL/GenBank/DDBJ databases">
        <title>Genomic insights into a novel species Rhodoferax sp.</title>
        <authorList>
            <person name="Jin L."/>
        </authorList>
    </citation>
    <scope>NUCLEOTIDE SEQUENCE [LARGE SCALE GENOMIC DNA]</scope>
    <source>
        <strain evidence="2 3">CHu59-6-5</strain>
    </source>
</reference>
<sequence length="88" mass="9623">MLRAGNAVRFTPNEVEDYRSLGIDFAGTRTQDDIEQALSRWAQTLADERPDLLDKIVLEMAKARGVRPPPSLDRVVSDVPSAGSPGQS</sequence>
<dbReference type="EMBL" id="CP035503">
    <property type="protein sequence ID" value="QDL38542.1"/>
    <property type="molecule type" value="Genomic_DNA"/>
</dbReference>
<feature type="region of interest" description="Disordered" evidence="1">
    <location>
        <begin position="64"/>
        <end position="88"/>
    </location>
</feature>
<keyword evidence="3" id="KW-1185">Reference proteome</keyword>
<evidence type="ECO:0000313" key="3">
    <source>
        <dbReference type="Proteomes" id="UP000316798"/>
    </source>
</evidence>